<name>A0A6F9DTQ1_9ASCI</name>
<dbReference type="InterPro" id="IPR058611">
    <property type="entry name" value="Ig_SMCHD1_1st"/>
</dbReference>
<dbReference type="Pfam" id="PF26196">
    <property type="entry name" value="Ig_SMCHD1_4th"/>
    <property type="match status" value="1"/>
</dbReference>
<dbReference type="EMBL" id="LR790528">
    <property type="protein sequence ID" value="CAB3266390.1"/>
    <property type="molecule type" value="mRNA"/>
</dbReference>
<dbReference type="Pfam" id="PF13589">
    <property type="entry name" value="HATPase_c_3"/>
    <property type="match status" value="1"/>
</dbReference>
<dbReference type="SMART" id="SM00968">
    <property type="entry name" value="SMC_hinge"/>
    <property type="match status" value="1"/>
</dbReference>
<dbReference type="Pfam" id="PF26194">
    <property type="entry name" value="Ig_SMCHD1_1st"/>
    <property type="match status" value="1"/>
</dbReference>
<feature type="region of interest" description="Disordered" evidence="1">
    <location>
        <begin position="1958"/>
        <end position="1989"/>
    </location>
</feature>
<dbReference type="InterPro" id="IPR010935">
    <property type="entry name" value="SMC_hinge"/>
</dbReference>
<evidence type="ECO:0000313" key="3">
    <source>
        <dbReference type="EMBL" id="CAB3266390.1"/>
    </source>
</evidence>
<feature type="domain" description="SMC hinge" evidence="2">
    <location>
        <begin position="1724"/>
        <end position="1851"/>
    </location>
</feature>
<dbReference type="GO" id="GO:0006302">
    <property type="term" value="P:double-strand break repair"/>
    <property type="evidence" value="ECO:0007669"/>
    <property type="project" value="InterPro"/>
</dbReference>
<dbReference type="Pfam" id="PF26198">
    <property type="entry name" value="Ig_SMCHD1_6th"/>
    <property type="match status" value="1"/>
</dbReference>
<dbReference type="Pfam" id="PF26195">
    <property type="entry name" value="Ig_SMCHD1_2nd"/>
    <property type="match status" value="1"/>
</dbReference>
<dbReference type="Pfam" id="PF26199">
    <property type="entry name" value="Ig_SMCHD1_8th"/>
    <property type="match status" value="1"/>
</dbReference>
<feature type="region of interest" description="Disordered" evidence="1">
    <location>
        <begin position="195"/>
        <end position="220"/>
    </location>
</feature>
<proteinExistence type="evidence at transcript level"/>
<accession>A0A6F9DTQ1</accession>
<dbReference type="SUPFAM" id="SSF55874">
    <property type="entry name" value="ATPase domain of HSP90 chaperone/DNA topoisomerase II/histidine kinase"/>
    <property type="match status" value="1"/>
</dbReference>
<dbReference type="GO" id="GO:0051276">
    <property type="term" value="P:chromosome organization"/>
    <property type="evidence" value="ECO:0007669"/>
    <property type="project" value="InterPro"/>
</dbReference>
<dbReference type="GO" id="GO:0005524">
    <property type="term" value="F:ATP binding"/>
    <property type="evidence" value="ECO:0007669"/>
    <property type="project" value="InterPro"/>
</dbReference>
<dbReference type="PANTHER" id="PTHR22640:SF2">
    <property type="entry name" value="STRUCTURAL MAINTENANCE OF CHROMOSOMES FLEXIBLE HINGE DOMAIN-CONTAINING PROTEIN 1"/>
    <property type="match status" value="1"/>
</dbReference>
<dbReference type="Pfam" id="PF22899">
    <property type="entry name" value="SMCHD1_S5"/>
    <property type="match status" value="1"/>
</dbReference>
<reference evidence="3" key="1">
    <citation type="submission" date="2020-04" db="EMBL/GenBank/DDBJ databases">
        <authorList>
            <person name="Neveu A P."/>
        </authorList>
    </citation>
    <scope>NUCLEOTIDE SEQUENCE</scope>
    <source>
        <tissue evidence="3">Whole embryo</tissue>
    </source>
</reference>
<evidence type="ECO:0000259" key="2">
    <source>
        <dbReference type="SMART" id="SM00968"/>
    </source>
</evidence>
<organism evidence="3">
    <name type="scientific">Phallusia mammillata</name>
    <dbReference type="NCBI Taxonomy" id="59560"/>
    <lineage>
        <taxon>Eukaryota</taxon>
        <taxon>Metazoa</taxon>
        <taxon>Chordata</taxon>
        <taxon>Tunicata</taxon>
        <taxon>Ascidiacea</taxon>
        <taxon>Phlebobranchia</taxon>
        <taxon>Ascidiidae</taxon>
        <taxon>Phallusia</taxon>
    </lineage>
</organism>
<dbReference type="InterPro" id="IPR036277">
    <property type="entry name" value="SMC_hinge_sf"/>
</dbReference>
<dbReference type="InterPro" id="IPR058616">
    <property type="entry name" value="Ig_SMCHD1_8th"/>
</dbReference>
<dbReference type="InterPro" id="IPR036890">
    <property type="entry name" value="HATPase_C_sf"/>
</dbReference>
<protein>
    <submittedName>
        <fullName evidence="3">Structural maintenance of chromosomes flexible hinge domain-containing protein 1-like</fullName>
    </submittedName>
</protein>
<dbReference type="Gene3D" id="1.20.1060.20">
    <property type="match status" value="1"/>
</dbReference>
<dbReference type="InterPro" id="IPR055109">
    <property type="entry name" value="SMCHD1_S5"/>
</dbReference>
<dbReference type="Pfam" id="PF06470">
    <property type="entry name" value="SMC_hinge"/>
    <property type="match status" value="1"/>
</dbReference>
<dbReference type="InterPro" id="IPR058613">
    <property type="entry name" value="Ig_SMCHD1_4th"/>
</dbReference>
<feature type="compositionally biased region" description="Basic and acidic residues" evidence="1">
    <location>
        <begin position="195"/>
        <end position="210"/>
    </location>
</feature>
<evidence type="ECO:0000256" key="1">
    <source>
        <dbReference type="SAM" id="MobiDB-lite"/>
    </source>
</evidence>
<dbReference type="Gene3D" id="3.30.70.1620">
    <property type="match status" value="1"/>
</dbReference>
<dbReference type="GO" id="GO:0005694">
    <property type="term" value="C:chromosome"/>
    <property type="evidence" value="ECO:0007669"/>
    <property type="project" value="InterPro"/>
</dbReference>
<dbReference type="InterPro" id="IPR058614">
    <property type="entry name" value="Ig_SMCHD1_5th"/>
</dbReference>
<dbReference type="SUPFAM" id="SSF75553">
    <property type="entry name" value="Smc hinge domain"/>
    <property type="match status" value="1"/>
</dbReference>
<dbReference type="InterPro" id="IPR038892">
    <property type="entry name" value="SMCHD1"/>
</dbReference>
<dbReference type="Gene3D" id="3.30.565.10">
    <property type="entry name" value="Histidine kinase-like ATPase, C-terminal domain"/>
    <property type="match status" value="1"/>
</dbReference>
<dbReference type="InterPro" id="IPR058612">
    <property type="entry name" value="Ig_SMCHD1_2nd"/>
</dbReference>
<sequence>MDNDEEDAFVYVYDRRSANVDSEKKKIHIGGVFAFDVFLEKIVKKFSIRSRESFLITTTGRNVICDDDTFVTMIESGDTLYLLKYLDQPLGAPVSERIEFQPHYDTLIKSGIYEYYASEGHINPLPFAFAELIDNALAATVKNKGPRCIEISLHINESTGKHALCVYDNGEGMSSRQLNNWAIYRLSKFNRKERHERVNLGNDNEGKSEDQPPDGAPKSLNSDISWFGVGGKQAIFFIGNATRIITKPRGSCDVHEFTMSKDEFRRKERNREAIFAGYIRNRKPGDASHVAKSDKMTRDFISAEGNEGFTRIIVSGLSPSHVSFVKHGFNIWTRQLAHIYHYYIHGPEGNSAISRKRKNIGALDVDIKVSLHEEGKETVSINLHDIEDDLESKYIRTASNSFEFRATADGGEVEGIIRYHPFLYDRETYPLDLSNIDEDEERFDSNELPARGRRPIFECYWNGRLIPYTFVDDFDWCRMPKKPIPSIPIDCFYRISGCLFSNDKFQVSTNKLTFIDLDSKLRDRNTIFSQMILGQEQRGTIQRQFQDWLKECHVKHDKQVKFLKFSSTILRSEPGSRKSQTPWTVYKAIEWDGKVYSKGQVVRTQRTVPIICGTIRRFLLCGDYDGDVYAVGGEMEIIQEPHSLHNEVRTYPLSKLDRTVSTAAVKAAIKEEESRLPECIKIKWPDGNKVTEGQTSQAGLSVGKMVCEIQDHHGEAVYKMPSSGGSGKLLVEQRLYFTSVDSDTKVELSSHVAAPGKQSTYIFKPIEKLKDIGQYSLVLQTSLTESGSYDYAPDCSLPHLSINFRIREAPPYKFMVGILESPLRVGEAFDIPLDMQDRYGHATHASIDDCPILESEGLELTYKGVEAKGNSLIIKDVTATGVVESQHGKNFPMTVTLPGLSRSSQTLKIRLLPGQPYSLRVTSFNDGYEEIQIDEDDLDVLSSLCIENLAEISLGVEVSDIAGNVTTQPKLIVQCKFLERKDLSTITCNCSQNGYGNLQGKIKLKKVNKAQIVKARVEIQGMKHIAPVECKFTVKPSTKIRFIEVFHQDPSMSEDEDEPSKLKQGQDIYWEAGEKMEDLTFQLLDEAKRVVEMNEKLASNLKVNWTADVCQADVLNNSLPHISVPTNVSDTKFCQVTYVGEKSIEFSFKIKPVAGEPAGLKITIHGKRDVRIGMVRHEPISVALLDNFGNHLHIRPGQIDKITVTANGLDESLVTKTLEDNKVIISNIQFNEGPLGTRELTATYGDDIQEYAVLQLTAGSPVMMRVEGWPDVDKAVSVLSGTRLQDQLSVQLLDGWGNPSPEDGVKVLLGKDPSLKLSPAPGVLKTNKNGNATFSKFSVTAKCGEYSLQPRVVYNRQAIEGPRLMLAVLPNTETPISLDVKCLSDETSVEVGSHWPAFEVNVLNEEGTNVTCNLNLCMVIWKGKRPKDKSIPSKAEWHRTVASDGNHVFENLKAFTVASECTVMFGITPSNNAKSFTMSSECFTLHALPGEPSMMTPSTEPGTPTVSNAKVAFNRVLIRNLQLQVKDKYGNVVGKKLNGDVAVTIQPCDQSLKSSEVPTFEGNCTRLVVAMKNGEIKLQNLSLQENSPGCDGSQYILHCEIVSPSISVQPYMLKFLFYNDAKKHAQMSTLVRQRDSLTHAIKIYQETFDAHHSLLNEVKQNCQTCAKKRDKLIKDLSHTGVPISKLPETDEIEKLIDLYTTERDVTLQQPRRQCQLREYEDRGSTVLGKVGHLALVEDEDIARVLSWHMGGDLDCLVTMTTQKAKEIHNVTNGTQQLLPLDSIFKRNIPDWNKPLPHLRAGIKSKNVLGNPVYARKLLSFSKDEASCKLVFGMLLGDTVIMDDLDAANEYRKMVVKQTQCPTILTRNGDRIRSNGKFGGAQNRAPPIERFGGAVFGAPIPKKYNQCCEQIEMLTELKSAVSEHDSAEEEFDLVVESNDTDEMKKKEDELREAKQRLKEVEKKIGLHKVRTPAPARQEMESDKPRKRSRR</sequence>
<gene>
    <name evidence="3" type="primary">Smchd1</name>
</gene>
<dbReference type="InterPro" id="IPR058615">
    <property type="entry name" value="Ig_SMCHD1_6th"/>
</dbReference>
<dbReference type="PANTHER" id="PTHR22640">
    <property type="entry name" value="STRUCTURAL MAINTENANCE OF CHROMOSOMES FLEXIBLE HINGE DOMAIN-CONTAINING PROTEIN 1"/>
    <property type="match status" value="1"/>
</dbReference>
<dbReference type="Pfam" id="PF26197">
    <property type="entry name" value="Ig_SMCHD1_5th"/>
    <property type="match status" value="1"/>
</dbReference>